<keyword evidence="6" id="KW-0539">Nucleus</keyword>
<dbReference type="GeneID" id="64859991"/>
<evidence type="ECO:0000256" key="3">
    <source>
        <dbReference type="ARBA" id="ARBA00023015"/>
    </source>
</evidence>
<keyword evidence="3" id="KW-0805">Transcription regulation</keyword>
<gene>
    <name evidence="9" type="ORF">KABA2_12S01584</name>
</gene>
<dbReference type="Gene3D" id="4.10.240.10">
    <property type="entry name" value="Zn(2)-C6 fungal-type DNA-binding domain"/>
    <property type="match status" value="1"/>
</dbReference>
<feature type="domain" description="Zn(2)-C6 fungal-type" evidence="8">
    <location>
        <begin position="16"/>
        <end position="48"/>
    </location>
</feature>
<dbReference type="GO" id="GO:0000981">
    <property type="term" value="F:DNA-binding transcription factor activity, RNA polymerase II-specific"/>
    <property type="evidence" value="ECO:0007669"/>
    <property type="project" value="InterPro"/>
</dbReference>
<dbReference type="InterPro" id="IPR036864">
    <property type="entry name" value="Zn2-C6_fun-type_DNA-bd_sf"/>
</dbReference>
<dbReference type="Pfam" id="PF00172">
    <property type="entry name" value="Zn_clus"/>
    <property type="match status" value="1"/>
</dbReference>
<dbReference type="SUPFAM" id="SSF57701">
    <property type="entry name" value="Zn2/Cys6 DNA-binding domain"/>
    <property type="match status" value="1"/>
</dbReference>
<dbReference type="GO" id="GO:0003677">
    <property type="term" value="F:DNA binding"/>
    <property type="evidence" value="ECO:0007669"/>
    <property type="project" value="UniProtKB-KW"/>
</dbReference>
<evidence type="ECO:0000313" key="10">
    <source>
        <dbReference type="Proteomes" id="UP000644660"/>
    </source>
</evidence>
<protein>
    <recommendedName>
        <fullName evidence="8">Zn(2)-C6 fungal-type domain-containing protein</fullName>
    </recommendedName>
</protein>
<feature type="compositionally biased region" description="Low complexity" evidence="7">
    <location>
        <begin position="84"/>
        <end position="107"/>
    </location>
</feature>
<keyword evidence="1" id="KW-0479">Metal-binding</keyword>
<dbReference type="CDD" id="cd00067">
    <property type="entry name" value="GAL4"/>
    <property type="match status" value="1"/>
</dbReference>
<name>A0A8H2VKC0_9SACH</name>
<dbReference type="PROSITE" id="PS50048">
    <property type="entry name" value="ZN2_CY6_FUNGAL_2"/>
    <property type="match status" value="1"/>
</dbReference>
<evidence type="ECO:0000259" key="8">
    <source>
        <dbReference type="PROSITE" id="PS50048"/>
    </source>
</evidence>
<dbReference type="PROSITE" id="PS00463">
    <property type="entry name" value="ZN2_CY6_FUNGAL_1"/>
    <property type="match status" value="1"/>
</dbReference>
<keyword evidence="4" id="KW-0238">DNA-binding</keyword>
<dbReference type="EMBL" id="CAEFZW010000012">
    <property type="protein sequence ID" value="CAB4256890.1"/>
    <property type="molecule type" value="Genomic_DNA"/>
</dbReference>
<dbReference type="InterPro" id="IPR001138">
    <property type="entry name" value="Zn2Cys6_DnaBD"/>
</dbReference>
<evidence type="ECO:0000256" key="7">
    <source>
        <dbReference type="SAM" id="MobiDB-lite"/>
    </source>
</evidence>
<evidence type="ECO:0000256" key="4">
    <source>
        <dbReference type="ARBA" id="ARBA00023125"/>
    </source>
</evidence>
<evidence type="ECO:0000256" key="6">
    <source>
        <dbReference type="ARBA" id="ARBA00023242"/>
    </source>
</evidence>
<keyword evidence="5" id="KW-0804">Transcription</keyword>
<evidence type="ECO:0000313" key="9">
    <source>
        <dbReference type="EMBL" id="CAB4256890.1"/>
    </source>
</evidence>
<sequence length="493" mass="55422">MPGINKPNHEKKMKQACDECHKRRVRCAYDSHRRQCHSCERLGVSCAFLRVPLKRGPNTGSRKDRRGLVYRVSSPPSPRESRRSSTSSTGSERSSSNNNTNSECSSSNDKDYKIMTLLTKLYQSQFNNEWIPLLPFPQEEISNMLTNSTNVELHNLFYHALKLSMGELVEDAHMTLSRMTTMVPISSLMGNNDDITLYICSLLLAQALKPNRILLAMSIGIWHELQQSLAPHVSHRLEMALNIVDLLLCPADTSLTNRSIKGFTQQYFSSIDKQTTQRLQFFESLRESQSNSQQPLEMTTSTTGNTSLCNRYMSLVSHKHQLIEQLQRNIDVIPLLTNILQEIKQMLQHIISNNTVANQRWFVWAAIEEARRDVQALRDMPAHLLRGLMTITSNNTHTGATDTQILQVTQAMNDLVECTGLLGGLIGRNVFPPTTTLASTTTTTSIPIASTPVANTVATTTSPRSSVLEINHIINHDRSLPQLVVRQLSNRCA</sequence>
<keyword evidence="10" id="KW-1185">Reference proteome</keyword>
<proteinExistence type="predicted"/>
<dbReference type="PANTHER" id="PTHR31668">
    <property type="entry name" value="GLUCOSE TRANSPORT TRANSCRIPTION REGULATOR RGT1-RELATED-RELATED"/>
    <property type="match status" value="1"/>
</dbReference>
<evidence type="ECO:0000256" key="1">
    <source>
        <dbReference type="ARBA" id="ARBA00022723"/>
    </source>
</evidence>
<accession>A0A8H2VKC0</accession>
<evidence type="ECO:0000256" key="2">
    <source>
        <dbReference type="ARBA" id="ARBA00022833"/>
    </source>
</evidence>
<dbReference type="RefSeq" id="XP_041408734.1">
    <property type="nucleotide sequence ID" value="XM_041552800.1"/>
</dbReference>
<dbReference type="SMART" id="SM00066">
    <property type="entry name" value="GAL4"/>
    <property type="match status" value="1"/>
</dbReference>
<organism evidence="9 10">
    <name type="scientific">Maudiozyma barnettii</name>
    <dbReference type="NCBI Taxonomy" id="61262"/>
    <lineage>
        <taxon>Eukaryota</taxon>
        <taxon>Fungi</taxon>
        <taxon>Dikarya</taxon>
        <taxon>Ascomycota</taxon>
        <taxon>Saccharomycotina</taxon>
        <taxon>Saccharomycetes</taxon>
        <taxon>Saccharomycetales</taxon>
        <taxon>Saccharomycetaceae</taxon>
        <taxon>Maudiozyma</taxon>
    </lineage>
</organism>
<dbReference type="GO" id="GO:0008270">
    <property type="term" value="F:zinc ion binding"/>
    <property type="evidence" value="ECO:0007669"/>
    <property type="project" value="InterPro"/>
</dbReference>
<evidence type="ECO:0000256" key="5">
    <source>
        <dbReference type="ARBA" id="ARBA00023163"/>
    </source>
</evidence>
<comment type="caution">
    <text evidence="9">The sequence shown here is derived from an EMBL/GenBank/DDBJ whole genome shotgun (WGS) entry which is preliminary data.</text>
</comment>
<keyword evidence="2" id="KW-0862">Zinc</keyword>
<dbReference type="AlphaFoldDB" id="A0A8H2VKC0"/>
<dbReference type="Proteomes" id="UP000644660">
    <property type="component" value="Unassembled WGS sequence"/>
</dbReference>
<feature type="region of interest" description="Disordered" evidence="7">
    <location>
        <begin position="55"/>
        <end position="107"/>
    </location>
</feature>
<dbReference type="InterPro" id="IPR050797">
    <property type="entry name" value="Carb_Metab_Trans_Reg"/>
</dbReference>
<reference evidence="9 10" key="1">
    <citation type="submission" date="2020-05" db="EMBL/GenBank/DDBJ databases">
        <authorList>
            <person name="Casaregola S."/>
            <person name="Devillers H."/>
            <person name="Grondin C."/>
        </authorList>
    </citation>
    <scope>NUCLEOTIDE SEQUENCE [LARGE SCALE GENOMIC DNA]</scope>
    <source>
        <strain evidence="9 10">CLIB 1767</strain>
    </source>
</reference>